<protein>
    <submittedName>
        <fullName evidence="1">Uncharacterized protein</fullName>
    </submittedName>
</protein>
<accession>A0A2H1KQ62</accession>
<sequence>MVDSQAELIRTADMHMLRMRRRVIHALADAQERLMKNPARDRDSLDRRLRHDLREAVTDRTVSLASDHYQEVSELSRVEEVQQEMSARAAHVNAFRDSVVNAVDDHRPWLAAMSVTTAEVVSPEKLPELRETQEWGLMQQASLEATVSCMPPSPKGWSAANGAGVKRLVAHDADVAAWMVADQPPLSELPDEQPVAAGHLLRDAIGSRTKVSCQRTDRDAMSMEDAYTKLEYSEAHQTRFVSQGVPEGADLEQESFVEVPYEVQADSASDWWALRNGIPVEIDSFPAPNESVQQHADVRFNLPRPVWEASREYMGPAFDHTVVEGENDVDVTVSAQQRIELRQRAEDVQFRTVYEAEERIEFMQNGDDYGRDGGEAAQEVANERAAAERVAYQCSVVVGALNSAKPVTMHNSAPAPSVAPYLVPPPTPGTAGVSAELNR</sequence>
<dbReference type="AlphaFoldDB" id="A0A2H1KQ62"/>
<reference evidence="2" key="1">
    <citation type="submission" date="2017-03" db="EMBL/GenBank/DDBJ databases">
        <authorList>
            <person name="Monnet C."/>
        </authorList>
    </citation>
    <scope>NUCLEOTIDE SEQUENCE [LARGE SCALE GENOMIC DNA]</scope>
    <source>
        <strain evidence="2">P10</strain>
    </source>
</reference>
<dbReference type="Proteomes" id="UP000234342">
    <property type="component" value="Unassembled WGS sequence"/>
</dbReference>
<dbReference type="RefSeq" id="WP_101644646.1">
    <property type="nucleotide sequence ID" value="NZ_FXZE01000025.1"/>
</dbReference>
<evidence type="ECO:0000313" key="1">
    <source>
        <dbReference type="EMBL" id="SMY01821.1"/>
    </source>
</evidence>
<dbReference type="EMBL" id="FXZE01000025">
    <property type="protein sequence ID" value="SMY01821.1"/>
    <property type="molecule type" value="Genomic_DNA"/>
</dbReference>
<gene>
    <name evidence="1" type="ORF">BANT10_03317</name>
</gene>
<proteinExistence type="predicted"/>
<keyword evidence="2" id="KW-1185">Reference proteome</keyword>
<evidence type="ECO:0000313" key="2">
    <source>
        <dbReference type="Proteomes" id="UP000234342"/>
    </source>
</evidence>
<name>A0A2H1KQ62_9MICO</name>
<organism evidence="1 2">
    <name type="scientific">Brevibacterium antiquum</name>
    <dbReference type="NCBI Taxonomy" id="234835"/>
    <lineage>
        <taxon>Bacteria</taxon>
        <taxon>Bacillati</taxon>
        <taxon>Actinomycetota</taxon>
        <taxon>Actinomycetes</taxon>
        <taxon>Micrococcales</taxon>
        <taxon>Brevibacteriaceae</taxon>
        <taxon>Brevibacterium</taxon>
    </lineage>
</organism>